<evidence type="ECO:0000313" key="4">
    <source>
        <dbReference type="Proteomes" id="UP000664169"/>
    </source>
</evidence>
<feature type="signal peptide" evidence="2">
    <location>
        <begin position="1"/>
        <end position="23"/>
    </location>
</feature>
<feature type="region of interest" description="Disordered" evidence="1">
    <location>
        <begin position="210"/>
        <end position="261"/>
    </location>
</feature>
<feature type="compositionally biased region" description="Basic and acidic residues" evidence="1">
    <location>
        <begin position="63"/>
        <end position="73"/>
    </location>
</feature>
<evidence type="ECO:0000256" key="1">
    <source>
        <dbReference type="SAM" id="MobiDB-lite"/>
    </source>
</evidence>
<evidence type="ECO:0000313" key="3">
    <source>
        <dbReference type="EMBL" id="CAF9931962.1"/>
    </source>
</evidence>
<dbReference type="OrthoDB" id="3926760at2759"/>
<keyword evidence="2" id="KW-0732">Signal</keyword>
<dbReference type="AlphaFoldDB" id="A0A8H3FVR3"/>
<keyword evidence="4" id="KW-1185">Reference proteome</keyword>
<feature type="compositionally biased region" description="Polar residues" evidence="1">
    <location>
        <begin position="304"/>
        <end position="322"/>
    </location>
</feature>
<feature type="region of interest" description="Disordered" evidence="1">
    <location>
        <begin position="304"/>
        <end position="328"/>
    </location>
</feature>
<feature type="compositionally biased region" description="Low complexity" evidence="1">
    <location>
        <begin position="215"/>
        <end position="233"/>
    </location>
</feature>
<accession>A0A8H3FVR3</accession>
<sequence length="355" mass="39073">MPAPLAKGIILLSSILVAAGIAAYENPEVRAWFEERRRRIVLTLNEIADEFDQQRLSTRRTTHRAEDVSLREDASDEATERRRRARREIMERGLSMDQKRREAHKHKANESTFDEMVDDKGKLREKSEYAVATAMEDPTADQTLRNRSTNTNAVTRGSVVANPFDDEMGGVINEKAQMEEEQISHEPRTTSVLEEPLRVVTALAPAIALPNGPETPHLTPTTSLAPSTLTSATGLMTPTSEDRSLLSSHDYSESHSQPVPTQSYQSIQEWASTASSGPESFYSPPESERNYQNFQNVNSNVIHTPSGASSKTVSVIGTNEGNSEGGDLRVEALSDSGIDTPFTWSEVGSQVSGDD</sequence>
<feature type="chain" id="PRO_5034253094" evidence="2">
    <location>
        <begin position="24"/>
        <end position="355"/>
    </location>
</feature>
<name>A0A8H3FVR3_9LECA</name>
<reference evidence="3" key="1">
    <citation type="submission" date="2021-03" db="EMBL/GenBank/DDBJ databases">
        <authorList>
            <person name="Tagirdzhanova G."/>
        </authorList>
    </citation>
    <scope>NUCLEOTIDE SEQUENCE</scope>
</reference>
<protein>
    <submittedName>
        <fullName evidence="3">Uncharacterized protein</fullName>
    </submittedName>
</protein>
<dbReference type="Proteomes" id="UP000664169">
    <property type="component" value="Unassembled WGS sequence"/>
</dbReference>
<evidence type="ECO:0000256" key="2">
    <source>
        <dbReference type="SAM" id="SignalP"/>
    </source>
</evidence>
<comment type="caution">
    <text evidence="3">The sequence shown here is derived from an EMBL/GenBank/DDBJ whole genome shotgun (WGS) entry which is preliminary data.</text>
</comment>
<organism evidence="3 4">
    <name type="scientific">Gomphillus americanus</name>
    <dbReference type="NCBI Taxonomy" id="1940652"/>
    <lineage>
        <taxon>Eukaryota</taxon>
        <taxon>Fungi</taxon>
        <taxon>Dikarya</taxon>
        <taxon>Ascomycota</taxon>
        <taxon>Pezizomycotina</taxon>
        <taxon>Lecanoromycetes</taxon>
        <taxon>OSLEUM clade</taxon>
        <taxon>Ostropomycetidae</taxon>
        <taxon>Ostropales</taxon>
        <taxon>Graphidaceae</taxon>
        <taxon>Gomphilloideae</taxon>
        <taxon>Gomphillus</taxon>
    </lineage>
</organism>
<proteinExistence type="predicted"/>
<feature type="compositionally biased region" description="Polar residues" evidence="1">
    <location>
        <begin position="234"/>
        <end position="261"/>
    </location>
</feature>
<feature type="region of interest" description="Disordered" evidence="1">
    <location>
        <begin position="58"/>
        <end position="109"/>
    </location>
</feature>
<gene>
    <name evidence="3" type="ORF">GOMPHAMPRED_006461</name>
</gene>
<dbReference type="EMBL" id="CAJPDQ010000041">
    <property type="protein sequence ID" value="CAF9931962.1"/>
    <property type="molecule type" value="Genomic_DNA"/>
</dbReference>